<evidence type="ECO:0000256" key="2">
    <source>
        <dbReference type="ARBA" id="ARBA00022801"/>
    </source>
</evidence>
<dbReference type="InterPro" id="IPR001254">
    <property type="entry name" value="Trypsin_dom"/>
</dbReference>
<evidence type="ECO:0000256" key="3">
    <source>
        <dbReference type="ARBA" id="ARBA00022825"/>
    </source>
</evidence>
<dbReference type="PANTHER" id="PTHR24271:SF70">
    <property type="entry name" value="GRANZYME H"/>
    <property type="match status" value="1"/>
</dbReference>
<reference evidence="8" key="1">
    <citation type="submission" date="2025-05" db="UniProtKB">
        <authorList>
            <consortium name="RefSeq"/>
        </authorList>
    </citation>
    <scope>NUCLEOTIDE SEQUENCE [LARGE SCALE GENOMIC DNA]</scope>
</reference>
<dbReference type="Gene3D" id="2.40.10.10">
    <property type="entry name" value="Trypsin-like serine proteases"/>
    <property type="match status" value="2"/>
</dbReference>
<dbReference type="InterPro" id="IPR018114">
    <property type="entry name" value="TRYPSIN_HIS"/>
</dbReference>
<dbReference type="PROSITE" id="PS50240">
    <property type="entry name" value="TRYPSIN_DOM"/>
    <property type="match status" value="1"/>
</dbReference>
<dbReference type="SUPFAM" id="SSF50494">
    <property type="entry name" value="Trypsin-like serine proteases"/>
    <property type="match status" value="1"/>
</dbReference>
<gene>
    <name evidence="9" type="primary">LOC103561058</name>
</gene>
<keyword evidence="2 5" id="KW-0378">Hydrolase</keyword>
<name>A0ABM2FAC9_EQUPR</name>
<dbReference type="PROSITE" id="PS00134">
    <property type="entry name" value="TRYPSIN_HIS"/>
    <property type="match status" value="1"/>
</dbReference>
<accession>A0ABM2FAC9</accession>
<keyword evidence="8" id="KW-1185">Reference proteome</keyword>
<dbReference type="GeneID" id="103561058"/>
<dbReference type="InterPro" id="IPR009003">
    <property type="entry name" value="Peptidase_S1_PA"/>
</dbReference>
<keyword evidence="4" id="KW-1015">Disulfide bond</keyword>
<dbReference type="InterPro" id="IPR043504">
    <property type="entry name" value="Peptidase_S1_PA_chymotrypsin"/>
</dbReference>
<dbReference type="InterPro" id="IPR001314">
    <property type="entry name" value="Peptidase_S1A"/>
</dbReference>
<organism evidence="8 9">
    <name type="scientific">Equus przewalskii</name>
    <name type="common">Przewalski's horse</name>
    <name type="synonym">Equus caballus przewalskii</name>
    <dbReference type="NCBI Taxonomy" id="9798"/>
    <lineage>
        <taxon>Eukaryota</taxon>
        <taxon>Metazoa</taxon>
        <taxon>Chordata</taxon>
        <taxon>Craniata</taxon>
        <taxon>Vertebrata</taxon>
        <taxon>Euteleostomi</taxon>
        <taxon>Mammalia</taxon>
        <taxon>Eutheria</taxon>
        <taxon>Laurasiatheria</taxon>
        <taxon>Perissodactyla</taxon>
        <taxon>Equidae</taxon>
        <taxon>Equus</taxon>
    </lineage>
</organism>
<dbReference type="PRINTS" id="PR00722">
    <property type="entry name" value="CHYMOTRYPSIN"/>
</dbReference>
<dbReference type="Pfam" id="PF00089">
    <property type="entry name" value="Trypsin"/>
    <property type="match status" value="1"/>
</dbReference>
<feature type="signal peptide" evidence="6">
    <location>
        <begin position="1"/>
        <end position="19"/>
    </location>
</feature>
<evidence type="ECO:0000259" key="7">
    <source>
        <dbReference type="PROSITE" id="PS50240"/>
    </source>
</evidence>
<dbReference type="SMART" id="SM00020">
    <property type="entry name" value="Tryp_SPc"/>
    <property type="match status" value="1"/>
</dbReference>
<protein>
    <submittedName>
        <fullName evidence="9">Granzyme H-like isoform X1</fullName>
    </submittedName>
</protein>
<dbReference type="Proteomes" id="UP001652662">
    <property type="component" value="Chromosome 1"/>
</dbReference>
<proteinExistence type="predicted"/>
<keyword evidence="6" id="KW-0732">Signal</keyword>
<dbReference type="PANTHER" id="PTHR24271">
    <property type="entry name" value="KALLIKREIN-RELATED"/>
    <property type="match status" value="1"/>
</dbReference>
<dbReference type="PROSITE" id="PS00135">
    <property type="entry name" value="TRYPSIN_SER"/>
    <property type="match status" value="1"/>
</dbReference>
<dbReference type="InterPro" id="IPR033116">
    <property type="entry name" value="TRYPSIN_SER"/>
</dbReference>
<dbReference type="CDD" id="cd00190">
    <property type="entry name" value="Tryp_SPc"/>
    <property type="match status" value="1"/>
</dbReference>
<evidence type="ECO:0000256" key="4">
    <source>
        <dbReference type="ARBA" id="ARBA00023157"/>
    </source>
</evidence>
<evidence type="ECO:0000256" key="5">
    <source>
        <dbReference type="RuleBase" id="RU363034"/>
    </source>
</evidence>
<evidence type="ECO:0000256" key="6">
    <source>
        <dbReference type="SAM" id="SignalP"/>
    </source>
</evidence>
<feature type="domain" description="Peptidase S1" evidence="7">
    <location>
        <begin position="21"/>
        <end position="245"/>
    </location>
</feature>
<evidence type="ECO:0000256" key="1">
    <source>
        <dbReference type="ARBA" id="ARBA00022670"/>
    </source>
</evidence>
<feature type="chain" id="PRO_5045946555" evidence="6">
    <location>
        <begin position="20"/>
        <end position="248"/>
    </location>
</feature>
<keyword evidence="3 5" id="KW-0720">Serine protease</keyword>
<sequence length="248" mass="27518">MQPLLLLLAFLMPPEPGTGIITGGHEAKPHSRPYMALIHYLVEETPNRCGGVLVRKDFVLTAAHCWGSSVNVVALGVHNIQQQESTWQVIPVKEAIHHPDYNPQNFSNDIMLIKLERKAMQTAAVRTLSLPWGKAQVKPREVCSVAGWGQDSMGISANILQEVELTVEKDEECESIFPDHYNQTTHICVGDPKMMKNILKGDSGGPLVCENVAHGIASYGQNNGTPPTVFMKVSHYMPWIKRTMKLFP</sequence>
<evidence type="ECO:0000313" key="8">
    <source>
        <dbReference type="Proteomes" id="UP001652662"/>
    </source>
</evidence>
<reference evidence="9" key="2">
    <citation type="submission" date="2025-08" db="UniProtKB">
        <authorList>
            <consortium name="RefSeq"/>
        </authorList>
    </citation>
    <scope>IDENTIFICATION</scope>
    <source>
        <tissue evidence="9">Blood</tissue>
    </source>
</reference>
<evidence type="ECO:0000313" key="9">
    <source>
        <dbReference type="RefSeq" id="XP_008533675.1"/>
    </source>
</evidence>
<keyword evidence="1 5" id="KW-0645">Protease</keyword>
<dbReference type="RefSeq" id="XP_008533675.1">
    <property type="nucleotide sequence ID" value="XM_008535453.2"/>
</dbReference>